<evidence type="ECO:0000313" key="3">
    <source>
        <dbReference type="Proteomes" id="UP000251241"/>
    </source>
</evidence>
<accession>A0A653Z200</accession>
<evidence type="ECO:0000313" key="1">
    <source>
        <dbReference type="EMBL" id="SPZ91985.1"/>
    </source>
</evidence>
<reference evidence="2 4" key="2">
    <citation type="submission" date="2019-10" db="EMBL/GenBank/DDBJ databases">
        <authorList>
            <person name="Karimi E."/>
        </authorList>
    </citation>
    <scope>NUCLEOTIDE SEQUENCE [LARGE SCALE GENOMIC DNA]</scope>
    <source>
        <strain evidence="2">Sphingobacterium sp. 8BC</strain>
    </source>
</reference>
<keyword evidence="2" id="KW-0808">Transferase</keyword>
<organism evidence="1 3">
    <name type="scientific">Sphingobacterium multivorum</name>
    <dbReference type="NCBI Taxonomy" id="28454"/>
    <lineage>
        <taxon>Bacteria</taxon>
        <taxon>Pseudomonadati</taxon>
        <taxon>Bacteroidota</taxon>
        <taxon>Sphingobacteriia</taxon>
        <taxon>Sphingobacteriales</taxon>
        <taxon>Sphingobacteriaceae</taxon>
        <taxon>Sphingobacterium</taxon>
    </lineage>
</organism>
<dbReference type="EMBL" id="CABWMV010000005">
    <property type="protein sequence ID" value="VXC48181.1"/>
    <property type="molecule type" value="Genomic_DNA"/>
</dbReference>
<reference evidence="1 3" key="1">
    <citation type="submission" date="2018-06" db="EMBL/GenBank/DDBJ databases">
        <authorList>
            <consortium name="Pathogen Informatics"/>
            <person name="Doyle S."/>
        </authorList>
    </citation>
    <scope>NUCLEOTIDE SEQUENCE [LARGE SCALE GENOMIC DNA]</scope>
    <source>
        <strain evidence="1 3">NCTC11343</strain>
    </source>
</reference>
<dbReference type="EMBL" id="UAUU01000011">
    <property type="protein sequence ID" value="SPZ91985.1"/>
    <property type="molecule type" value="Genomic_DNA"/>
</dbReference>
<dbReference type="RefSeq" id="WP_070566035.1">
    <property type="nucleotide sequence ID" value="NZ_CP068086.1"/>
</dbReference>
<evidence type="ECO:0000313" key="2">
    <source>
        <dbReference type="EMBL" id="VXC48181.1"/>
    </source>
</evidence>
<proteinExistence type="predicted"/>
<accession>A0A2X2JW85</accession>
<dbReference type="Gene3D" id="1.10.720.160">
    <property type="match status" value="1"/>
</dbReference>
<evidence type="ECO:0000313" key="4">
    <source>
        <dbReference type="Proteomes" id="UP000432350"/>
    </source>
</evidence>
<dbReference type="PANTHER" id="PTHR43190:SF3">
    <property type="entry name" value="N-ACETYL-D-GLUCOSAMINE KINASE"/>
    <property type="match status" value="1"/>
</dbReference>
<dbReference type="PANTHER" id="PTHR43190">
    <property type="entry name" value="N-ACETYL-D-GLUCOSAMINE KINASE"/>
    <property type="match status" value="1"/>
</dbReference>
<dbReference type="CDD" id="cd24079">
    <property type="entry name" value="ASKHA_NBD_PG1100-like"/>
    <property type="match status" value="1"/>
</dbReference>
<dbReference type="Proteomes" id="UP000432350">
    <property type="component" value="Unassembled WGS sequence"/>
</dbReference>
<dbReference type="GO" id="GO:0016301">
    <property type="term" value="F:kinase activity"/>
    <property type="evidence" value="ECO:0007669"/>
    <property type="project" value="UniProtKB-KW"/>
</dbReference>
<dbReference type="Proteomes" id="UP000251241">
    <property type="component" value="Unassembled WGS sequence"/>
</dbReference>
<keyword evidence="2" id="KW-0418">Kinase</keyword>
<dbReference type="InterPro" id="IPR052519">
    <property type="entry name" value="Euk-type_GlcNAc_Kinase"/>
</dbReference>
<gene>
    <name evidence="1" type="ORF">NCTC11343_04034</name>
    <name evidence="2" type="ORF">SPHINGO8BC_130016</name>
</gene>
<dbReference type="GeneID" id="97182197"/>
<dbReference type="Gene3D" id="3.30.420.40">
    <property type="match status" value="2"/>
</dbReference>
<name>A0A2X2JW85_SPHMU</name>
<sequence length="288" mass="32194">MILVVDSGSSKSDWKLELPDSAPISFSTNGLNPFFVNEKEITRVIKEIPEIIPYADEVTELYFFGAGCITPDRREMVSNALTPLFENAYISVENDLFGSALATCGNKKGYVATLGTGSDLSFFDGEELMPSHNGNGYVLGDEGSGAYFGKNLVRLFLYGRMPKDLNEKFANKYRINKEIVIKNVYQKERPNAFLASFAPFMSDNITHPYIIDLVKSGFEEFVQASILTYPDYNKYACHFVGSIAYSFDLILREVCEAHQIQVGTILKSPINELFDAVLERESNSLLSL</sequence>
<dbReference type="AlphaFoldDB" id="A0A2X2JW85"/>
<protein>
    <submittedName>
        <fullName evidence="2">N-acetylglucosamine kinase</fullName>
    </submittedName>
</protein>
<dbReference type="SUPFAM" id="SSF53067">
    <property type="entry name" value="Actin-like ATPase domain"/>
    <property type="match status" value="2"/>
</dbReference>
<dbReference type="InterPro" id="IPR043129">
    <property type="entry name" value="ATPase_NBD"/>
</dbReference>